<dbReference type="InterPro" id="IPR012865">
    <property type="entry name" value="DUF1642"/>
</dbReference>
<dbReference type="AlphaFoldDB" id="A0ABD5FLY0"/>
<accession>A0ABD5FLY0</accession>
<evidence type="ECO:0000313" key="1">
    <source>
        <dbReference type="EMBL" id="MDT2982739.1"/>
    </source>
</evidence>
<evidence type="ECO:0000313" key="2">
    <source>
        <dbReference type="Proteomes" id="UP001253851"/>
    </source>
</evidence>
<sequence length="74" mass="9036">MTKGEKKPLYEVVILETEYDRYLLMDLGQKCYEIVPEYENDGYSKQWFTEEEIKAIDERLWQFAVFVPEKVYEQ</sequence>
<dbReference type="Pfam" id="PF07852">
    <property type="entry name" value="DUF1642"/>
    <property type="match status" value="1"/>
</dbReference>
<reference evidence="1 2" key="1">
    <citation type="submission" date="2023-03" db="EMBL/GenBank/DDBJ databases">
        <authorList>
            <person name="Shen W."/>
            <person name="Cai J."/>
        </authorList>
    </citation>
    <scope>NUCLEOTIDE SEQUENCE [LARGE SCALE GENOMIC DNA]</scope>
    <source>
        <strain evidence="1 2">B516</strain>
    </source>
</reference>
<proteinExistence type="predicted"/>
<gene>
    <name evidence="1" type="ORF">P7I34_08705</name>
</gene>
<dbReference type="EMBL" id="JARQDZ010000003">
    <property type="protein sequence ID" value="MDT2982739.1"/>
    <property type="molecule type" value="Genomic_DNA"/>
</dbReference>
<protein>
    <recommendedName>
        <fullName evidence="3">DUF1642 domain-containing protein</fullName>
    </recommendedName>
</protein>
<evidence type="ECO:0008006" key="3">
    <source>
        <dbReference type="Google" id="ProtNLM"/>
    </source>
</evidence>
<comment type="caution">
    <text evidence="1">The sequence shown here is derived from an EMBL/GenBank/DDBJ whole genome shotgun (WGS) entry which is preliminary data.</text>
</comment>
<organism evidence="1 2">
    <name type="scientific">Enterococcus casseliflavus</name>
    <name type="common">Enterococcus flavescens</name>
    <dbReference type="NCBI Taxonomy" id="37734"/>
    <lineage>
        <taxon>Bacteria</taxon>
        <taxon>Bacillati</taxon>
        <taxon>Bacillota</taxon>
        <taxon>Bacilli</taxon>
        <taxon>Lactobacillales</taxon>
        <taxon>Enterococcaceae</taxon>
        <taxon>Enterococcus</taxon>
    </lineage>
</organism>
<dbReference type="RefSeq" id="WP_311957338.1">
    <property type="nucleotide sequence ID" value="NZ_JARQDZ010000003.1"/>
</dbReference>
<dbReference type="Proteomes" id="UP001253851">
    <property type="component" value="Unassembled WGS sequence"/>
</dbReference>
<name>A0ABD5FLY0_ENTCA</name>